<accession>A7WP97</accession>
<name>A7WP97_POPNI</name>
<dbReference type="AlphaFoldDB" id="A7WP97"/>
<feature type="non-terminal residue" evidence="1">
    <location>
        <position position="57"/>
    </location>
</feature>
<sequence>QASTKPHTTPSCSVMLISGKTCMVTLSSVVVQLCSQELLTEWARKSLHWPQAAWKSR</sequence>
<evidence type="ECO:0000313" key="1">
    <source>
        <dbReference type="EMBL" id="CAO82751.1"/>
    </source>
</evidence>
<gene>
    <name evidence="1" type="primary">act</name>
</gene>
<proteinExistence type="evidence at transcript level"/>
<reference evidence="1" key="1">
    <citation type="journal article" date="2008" name="Plant J.">
        <title>Isoprene emission is not temperature-dependent during and after severe drought-stress: a physiological and biochemical analysis.</title>
        <authorList>
            <person name="Fortunati A."/>
            <person name="Barta C."/>
            <person name="Brilli F."/>
            <person name="Centritto M."/>
            <person name="Zimmer I."/>
            <person name="Schnitzler J.P."/>
            <person name="Loreto F."/>
        </authorList>
    </citation>
    <scope>NUCLEOTIDE SEQUENCE</scope>
    <source>
        <tissue evidence="1">Leaf</tissue>
    </source>
</reference>
<protein>
    <submittedName>
        <fullName evidence="1">Actin</fullName>
    </submittedName>
</protein>
<organism evidence="1">
    <name type="scientific">Populus nigra</name>
    <name type="common">Lombardy poplar</name>
    <dbReference type="NCBI Taxonomy" id="3691"/>
    <lineage>
        <taxon>Eukaryota</taxon>
        <taxon>Viridiplantae</taxon>
        <taxon>Streptophyta</taxon>
        <taxon>Embryophyta</taxon>
        <taxon>Tracheophyta</taxon>
        <taxon>Spermatophyta</taxon>
        <taxon>Magnoliopsida</taxon>
        <taxon>eudicotyledons</taxon>
        <taxon>Gunneridae</taxon>
        <taxon>Pentapetalae</taxon>
        <taxon>rosids</taxon>
        <taxon>fabids</taxon>
        <taxon>Malpighiales</taxon>
        <taxon>Salicaceae</taxon>
        <taxon>Saliceae</taxon>
        <taxon>Populus</taxon>
    </lineage>
</organism>
<feature type="non-terminal residue" evidence="1">
    <location>
        <position position="1"/>
    </location>
</feature>
<dbReference type="EMBL" id="AM777847">
    <property type="protein sequence ID" value="CAO82751.1"/>
    <property type="molecule type" value="mRNA"/>
</dbReference>